<organism evidence="1 2">
    <name type="scientific">Salinicoccus sediminis</name>
    <dbReference type="NCBI Taxonomy" id="1432562"/>
    <lineage>
        <taxon>Bacteria</taxon>
        <taxon>Bacillati</taxon>
        <taxon>Bacillota</taxon>
        <taxon>Bacilli</taxon>
        <taxon>Bacillales</taxon>
        <taxon>Staphylococcaceae</taxon>
        <taxon>Salinicoccus</taxon>
    </lineage>
</organism>
<gene>
    <name evidence="1" type="ORF">WN59_01235</name>
</gene>
<dbReference type="Proteomes" id="UP000034287">
    <property type="component" value="Unassembled WGS sequence"/>
</dbReference>
<evidence type="ECO:0000313" key="1">
    <source>
        <dbReference type="EMBL" id="KKK35484.1"/>
    </source>
</evidence>
<name>A0A0M2SLC7_9STAP</name>
<dbReference type="RefSeq" id="WP_046511351.1">
    <property type="nucleotide sequence ID" value="NZ_LAYZ01000001.1"/>
</dbReference>
<accession>A0A0M2SLC7</accession>
<proteinExistence type="predicted"/>
<comment type="caution">
    <text evidence="1">The sequence shown here is derived from an EMBL/GenBank/DDBJ whole genome shotgun (WGS) entry which is preliminary data.</text>
</comment>
<reference evidence="1 2" key="1">
    <citation type="submission" date="2015-04" db="EMBL/GenBank/DDBJ databases">
        <title>Taxonomic description and genome sequence of Salinicoccus sediminis sp. nov., a novel hyper halotolerant bacterium isolated from marine sediment.</title>
        <authorList>
            <person name="Mathan Kumar R."/>
            <person name="Kaur G."/>
            <person name="Kumar N."/>
            <person name="Kumar A."/>
            <person name="Singh N.K."/>
            <person name="Kaur N."/>
            <person name="Mayilraj S."/>
        </authorList>
    </citation>
    <scope>NUCLEOTIDE SEQUENCE [LARGE SCALE GENOMIC DNA]</scope>
    <source>
        <strain evidence="1 2">SV-16</strain>
    </source>
</reference>
<dbReference type="OrthoDB" id="6692273at2"/>
<keyword evidence="2" id="KW-1185">Reference proteome</keyword>
<dbReference type="PATRIC" id="fig|1432562.3.peg.256"/>
<dbReference type="EMBL" id="LAYZ01000001">
    <property type="protein sequence ID" value="KKK35484.1"/>
    <property type="molecule type" value="Genomic_DNA"/>
</dbReference>
<protein>
    <submittedName>
        <fullName evidence="1">Uncharacterized protein</fullName>
    </submittedName>
</protein>
<sequence length="115" mass="12495">METIKTENGVVIEYPAGCGNAPRKFFLVEAVAAVLEKDGPFLEGAVTEEAQLPEIPGDIEKITMNSIITHGKDAAMECTLHFQSRASLEAGIFVTFKSAGKNVIRRVNIFRKAAE</sequence>
<dbReference type="AlphaFoldDB" id="A0A0M2SLC7"/>
<evidence type="ECO:0000313" key="2">
    <source>
        <dbReference type="Proteomes" id="UP000034287"/>
    </source>
</evidence>
<dbReference type="STRING" id="1432562.WN59_01235"/>